<dbReference type="InterPro" id="IPR008271">
    <property type="entry name" value="Ser/Thr_kinase_AS"/>
</dbReference>
<evidence type="ECO:0000256" key="2">
    <source>
        <dbReference type="ARBA" id="ARBA00022741"/>
    </source>
</evidence>
<keyword evidence="3 4" id="KW-0067">ATP-binding</keyword>
<dbReference type="InterPro" id="IPR001245">
    <property type="entry name" value="Ser-Thr/Tyr_kinase_cat_dom"/>
</dbReference>
<gene>
    <name evidence="9" type="ORF">CL6EHI_025280</name>
</gene>
<evidence type="ECO:0000256" key="6">
    <source>
        <dbReference type="SAM" id="Phobius"/>
    </source>
</evidence>
<dbReference type="GO" id="GO:0005524">
    <property type="term" value="F:ATP binding"/>
    <property type="evidence" value="ECO:0007669"/>
    <property type="project" value="UniProtKB-UniRule"/>
</dbReference>
<dbReference type="SUPFAM" id="SSF57184">
    <property type="entry name" value="Growth factor receptor domain"/>
    <property type="match status" value="4"/>
</dbReference>
<dbReference type="VEuPathDB" id="AmoebaDB:EHI5A_085900"/>
<evidence type="ECO:0000256" key="5">
    <source>
        <dbReference type="SAM" id="MobiDB-lite"/>
    </source>
</evidence>
<accession>A0A5K1UTF3</accession>
<keyword evidence="9" id="KW-0418">Kinase</keyword>
<dbReference type="PANTHER" id="PTHR45756">
    <property type="entry name" value="PALMITOYLTRANSFERASE"/>
    <property type="match status" value="1"/>
</dbReference>
<dbReference type="VEuPathDB" id="AmoebaDB:EHI_025280"/>
<evidence type="ECO:0000259" key="8">
    <source>
        <dbReference type="PROSITE" id="PS50011"/>
    </source>
</evidence>
<protein>
    <submittedName>
        <fullName evidence="9">Tyrosine kinase putative</fullName>
    </submittedName>
</protein>
<feature type="compositionally biased region" description="Basic and acidic residues" evidence="5">
    <location>
        <begin position="1082"/>
        <end position="1102"/>
    </location>
</feature>
<dbReference type="Proteomes" id="UP000078387">
    <property type="component" value="Unassembled WGS sequence"/>
</dbReference>
<evidence type="ECO:0000256" key="4">
    <source>
        <dbReference type="PROSITE-ProRule" id="PRU10141"/>
    </source>
</evidence>
<dbReference type="PROSITE" id="PS00107">
    <property type="entry name" value="PROTEIN_KINASE_ATP"/>
    <property type="match status" value="1"/>
</dbReference>
<proteinExistence type="predicted"/>
<feature type="compositionally biased region" description="Low complexity" evidence="5">
    <location>
        <begin position="1046"/>
        <end position="1081"/>
    </location>
</feature>
<dbReference type="InterPro" id="IPR000719">
    <property type="entry name" value="Prot_kinase_dom"/>
</dbReference>
<dbReference type="InterPro" id="IPR006212">
    <property type="entry name" value="Furin_repeat"/>
</dbReference>
<sequence length="1124" mass="125599">MIQTIIIFCFIMFYSLTNATECSCESSLDSNHCTECSEGCHLYLDFPEGAVVPSLICKPDDVPNCDFQDENICVQCKDGYYLENNECKECNNLINGCKYCNSTKCFVCDKDAEGKQLYLSNTQDKCIDCSDSNNAELCGRCNDGSYFDSTTRTCQKCFNNCELCTSSTNCFKCSNKTILTESNGLYECTPIDNCDPEYSKDDHCEKCINGYYLKNGKCFKCQDGCNVCYEDTQSNSLKCSECEHDKIMNNGSCSDASSLHCLQGSPIFGCTECEKGYYFGLDYTCQKCSSSCSTCVGTSDHCLSCSTNYYFVKGKTTCVHMDSHCRLADESGCKECNNELVIEHQNDTGYYIPEGSQTCQPCEEHCKLCEKESNHCTSCIDNYLLKKVDDTNGNYHYECIENDKKTCISTEMGYCTECIAKHFIATSADGLEQECTSCDISCDTCEKNNSCLTCAKDYYLPRNYTGNKVNSLCKQQSEINMTCQAGTSGCEVCNDGYWINLDDNTQANCTVCPSGCSKCQWSTNEQRVICLLCDTEGQYVKNGECAPCNELKHCVACSGDKCATCEDGYSLDAGSMSCSKTNLGLIIPLIVIAVIIIIIIIMVIIGIIWLRRRKSVKAESTAIKPFHVSSDLELMLLGADNEKFPLKTDKWELTFNLAKSKAIVDQEYEETVNLANMSKKEYYFEFCYTPSHRYDLEINPKSATLKPGTAIQVTFKIKILCTCSLSDQLGISAMDVDDQTKETAAFNIIIESDLSLKLDHTELKPIMPPIGEGAFGMVFRGTYRGREVAIKKMKARNLTQEQEKEFNHEVSMMTQLRQNCVVELIGAVYTEGEIAIVTEFAEYGSMSKVWDKQKISYQLKIKFLDDMAVALSYLHQNQILHRDVKGENLLVFSLNPHSPVCAKLTDFGTCRNISERSLSAKELSQGIGTPTYMAPECLQNSTDYSYPVDVYAYGIVLYETYVEHNAYDGDERFNQPWMIPQFVIEGNRLEKPDGIPENYWELTTKCWSQNAVDRPSFVDILKTIESWGEDIRYAFNVEVDKKIQGSDASSSTSVPSSAQEPSTNSTSTPTDDKPSSSSEQKTSNESKKKSESTNQEELKEIILNEQLQQSSSSSSSSDSTSSSN</sequence>
<evidence type="ECO:0000313" key="10">
    <source>
        <dbReference type="Proteomes" id="UP000078387"/>
    </source>
</evidence>
<dbReference type="OMA" id="TMYVAME"/>
<dbReference type="InterPro" id="IPR017441">
    <property type="entry name" value="Protein_kinase_ATP_BS"/>
</dbReference>
<keyword evidence="6" id="KW-0812">Transmembrane</keyword>
<dbReference type="CDD" id="cd13999">
    <property type="entry name" value="STKc_MAP3K-like"/>
    <property type="match status" value="1"/>
</dbReference>
<dbReference type="InterPro" id="IPR053215">
    <property type="entry name" value="TKL_Ser/Thr_kinase"/>
</dbReference>
<dbReference type="Gene3D" id="1.10.510.10">
    <property type="entry name" value="Transferase(Phosphotransferase) domain 1"/>
    <property type="match status" value="1"/>
</dbReference>
<feature type="domain" description="Protein kinase" evidence="8">
    <location>
        <begin position="764"/>
        <end position="1028"/>
    </location>
</feature>
<dbReference type="SUPFAM" id="SSF56112">
    <property type="entry name" value="Protein kinase-like (PK-like)"/>
    <property type="match status" value="1"/>
</dbReference>
<dbReference type="VEuPathDB" id="AmoebaDB:EHI8A_083680"/>
<feature type="chain" id="PRO_5023904674" evidence="7">
    <location>
        <begin position="20"/>
        <end position="1124"/>
    </location>
</feature>
<keyword evidence="7" id="KW-0732">Signal</keyword>
<dbReference type="EMBL" id="BDEQ01000001">
    <property type="protein sequence ID" value="GAT95689.1"/>
    <property type="molecule type" value="Genomic_DNA"/>
</dbReference>
<keyword evidence="2 4" id="KW-0547">Nucleotide-binding</keyword>
<dbReference type="GO" id="GO:0004674">
    <property type="term" value="F:protein serine/threonine kinase activity"/>
    <property type="evidence" value="ECO:0007669"/>
    <property type="project" value="UniProtKB-KW"/>
</dbReference>
<dbReference type="VEuPathDB" id="AmoebaDB:KM1_055720"/>
<evidence type="ECO:0000256" key="7">
    <source>
        <dbReference type="SAM" id="SignalP"/>
    </source>
</evidence>
<feature type="binding site" evidence="4">
    <location>
        <position position="792"/>
    </location>
    <ligand>
        <name>ATP</name>
        <dbReference type="ChEBI" id="CHEBI:30616"/>
    </ligand>
</feature>
<evidence type="ECO:0000256" key="1">
    <source>
        <dbReference type="ARBA" id="ARBA00022527"/>
    </source>
</evidence>
<dbReference type="Pfam" id="PF07714">
    <property type="entry name" value="PK_Tyr_Ser-Thr"/>
    <property type="match status" value="1"/>
</dbReference>
<keyword evidence="1" id="KW-0723">Serine/threonine-protein kinase</keyword>
<dbReference type="VEuPathDB" id="AmoebaDB:KM1_149520"/>
<dbReference type="Gene3D" id="3.30.200.20">
    <property type="entry name" value="Phosphorylase Kinase, domain 1"/>
    <property type="match status" value="1"/>
</dbReference>
<keyword evidence="9" id="KW-0808">Transferase</keyword>
<keyword evidence="6" id="KW-0472">Membrane</keyword>
<dbReference type="PANTHER" id="PTHR45756:SF1">
    <property type="entry name" value="PROTEIN KINASE DOMAIN CONTAINING PROTEIN"/>
    <property type="match status" value="1"/>
</dbReference>
<dbReference type="InterPro" id="IPR011009">
    <property type="entry name" value="Kinase-like_dom_sf"/>
</dbReference>
<evidence type="ECO:0000313" key="9">
    <source>
        <dbReference type="EMBL" id="GAT95689.1"/>
    </source>
</evidence>
<evidence type="ECO:0000256" key="3">
    <source>
        <dbReference type="ARBA" id="ARBA00022840"/>
    </source>
</evidence>
<dbReference type="SMART" id="SM00261">
    <property type="entry name" value="FU"/>
    <property type="match status" value="7"/>
</dbReference>
<feature type="compositionally biased region" description="Low complexity" evidence="5">
    <location>
        <begin position="1110"/>
        <end position="1124"/>
    </location>
</feature>
<feature type="signal peptide" evidence="7">
    <location>
        <begin position="1"/>
        <end position="19"/>
    </location>
</feature>
<dbReference type="InterPro" id="IPR009030">
    <property type="entry name" value="Growth_fac_rcpt_cys_sf"/>
</dbReference>
<dbReference type="PROSITE" id="PS00108">
    <property type="entry name" value="PROTEIN_KINASE_ST"/>
    <property type="match status" value="1"/>
</dbReference>
<reference evidence="9 10" key="1">
    <citation type="submission" date="2016-05" db="EMBL/GenBank/DDBJ databases">
        <title>First whole genome sequencing of Entamoeba histolytica HM1:IMSS-clone-6.</title>
        <authorList>
            <person name="Mukherjee Avik.K."/>
            <person name="Izumyama S."/>
            <person name="Nakada-Tsukui K."/>
            <person name="Nozaki T."/>
        </authorList>
    </citation>
    <scope>NUCLEOTIDE SEQUENCE [LARGE SCALE GENOMIC DNA]</scope>
    <source>
        <strain evidence="9 10">HM1:IMSS clone 6</strain>
    </source>
</reference>
<dbReference type="VEuPathDB" id="AmoebaDB:EHI8A_044120"/>
<dbReference type="VEuPathDB" id="AmoebaDB:EHI7A_045880"/>
<keyword evidence="6" id="KW-1133">Transmembrane helix</keyword>
<dbReference type="SMART" id="SM00220">
    <property type="entry name" value="S_TKc"/>
    <property type="match status" value="1"/>
</dbReference>
<name>A0A5K1UTF3_ENTHI</name>
<dbReference type="AlphaFoldDB" id="A0A5K1UTF3"/>
<comment type="caution">
    <text evidence="9">The sequence shown here is derived from an EMBL/GenBank/DDBJ whole genome shotgun (WGS) entry which is preliminary data.</text>
</comment>
<dbReference type="PROSITE" id="PS50011">
    <property type="entry name" value="PROTEIN_KINASE_DOM"/>
    <property type="match status" value="1"/>
</dbReference>
<feature type="region of interest" description="Disordered" evidence="5">
    <location>
        <begin position="1045"/>
        <end position="1124"/>
    </location>
</feature>
<organism evidence="9 10">
    <name type="scientific">Entamoeba histolytica</name>
    <dbReference type="NCBI Taxonomy" id="5759"/>
    <lineage>
        <taxon>Eukaryota</taxon>
        <taxon>Amoebozoa</taxon>
        <taxon>Evosea</taxon>
        <taxon>Archamoebae</taxon>
        <taxon>Mastigamoebida</taxon>
        <taxon>Entamoebidae</taxon>
        <taxon>Entamoeba</taxon>
    </lineage>
</organism>
<feature type="transmembrane region" description="Helical" evidence="6">
    <location>
        <begin position="585"/>
        <end position="610"/>
    </location>
</feature>